<dbReference type="InterPro" id="IPR029052">
    <property type="entry name" value="Metallo-depent_PP-like"/>
</dbReference>
<evidence type="ECO:0000256" key="1">
    <source>
        <dbReference type="SAM" id="Coils"/>
    </source>
</evidence>
<feature type="domain" description="Calcineurin-like phosphoesterase" evidence="2">
    <location>
        <begin position="147"/>
        <end position="355"/>
    </location>
</feature>
<organism evidence="3 4">
    <name type="scientific">Lysinibacillus zambalensis</name>
    <dbReference type="NCBI Taxonomy" id="3160866"/>
    <lineage>
        <taxon>Bacteria</taxon>
        <taxon>Bacillati</taxon>
        <taxon>Bacillota</taxon>
        <taxon>Bacilli</taxon>
        <taxon>Bacillales</taxon>
        <taxon>Bacillaceae</taxon>
        <taxon>Lysinibacillus</taxon>
    </lineage>
</organism>
<dbReference type="SUPFAM" id="SSF56300">
    <property type="entry name" value="Metallo-dependent phosphatases"/>
    <property type="match status" value="1"/>
</dbReference>
<name>A0ABV1MVL0_9BACI</name>
<proteinExistence type="predicted"/>
<dbReference type="Gene3D" id="3.60.21.10">
    <property type="match status" value="1"/>
</dbReference>
<feature type="coiled-coil region" evidence="1">
    <location>
        <begin position="67"/>
        <end position="97"/>
    </location>
</feature>
<dbReference type="Pfam" id="PF00149">
    <property type="entry name" value="Metallophos"/>
    <property type="match status" value="1"/>
</dbReference>
<comment type="caution">
    <text evidence="3">The sequence shown here is derived from an EMBL/GenBank/DDBJ whole genome shotgun (WGS) entry which is preliminary data.</text>
</comment>
<dbReference type="RefSeq" id="WP_349660988.1">
    <property type="nucleotide sequence ID" value="NZ_JBEGDG010000015.1"/>
</dbReference>
<dbReference type="Proteomes" id="UP001478862">
    <property type="component" value="Unassembled WGS sequence"/>
</dbReference>
<keyword evidence="1" id="KW-0175">Coiled coil</keyword>
<keyword evidence="4" id="KW-1185">Reference proteome</keyword>
<gene>
    <name evidence="3" type="ORF">ABNX05_18125</name>
</gene>
<sequence length="394" mass="45889">MNTNQLPNEIVEEYKYRICENKKLLGLTWEGISELLNKELNLNFGESYYRKWYKAFKQGRDYAIKQSANTSGELEELNDKIKELEIAKMQVQDQKREYKQFLRHEARLDNLLKKLIDSIKDEINNARPLNYKKADVKFNGDTSLTLMLSDLHKGMVTDNHWNTFNEKVFYERIEQTINEIIAYQELTGARELHIMQLGDLIEGNLHRLTKIGETETAVEQTKSVAEALARLVAILANYFEKVKVYSVKGNHDRTSSRKEEEIKTESFHDFVTWYMGARLENMSNVTMMDNKYDSEIIVATILGRTYFGVHGHLDNYSKVIQDLTMMIQKFPTAVFAGHIHKNFENEIHGVDLIVNGGFAGTNNYSKDSRLLSKAHQKLLWLDRNGRKATFYIKY</sequence>
<evidence type="ECO:0000259" key="2">
    <source>
        <dbReference type="Pfam" id="PF00149"/>
    </source>
</evidence>
<dbReference type="InterPro" id="IPR004843">
    <property type="entry name" value="Calcineurin-like_PHP"/>
</dbReference>
<dbReference type="EMBL" id="JBEGDG010000015">
    <property type="protein sequence ID" value="MEQ6356543.1"/>
    <property type="molecule type" value="Genomic_DNA"/>
</dbReference>
<protein>
    <submittedName>
        <fullName evidence="3">Metallophosphoesterase family protein</fullName>
    </submittedName>
</protein>
<reference evidence="3 4" key="1">
    <citation type="submission" date="2024-06" db="EMBL/GenBank/DDBJ databases">
        <title>Lysinibacillus zambalefons sp. nov., a Novel Firmicute Isolated from the Poon Bato Zambales Hyperalkaline Spring.</title>
        <authorList>
            <person name="Aja J.A."/>
            <person name="Lazaro J.E.H."/>
            <person name="Llorin L.D."/>
            <person name="Lim K.R."/>
            <person name="Teodosio J."/>
            <person name="Dalisay D.S."/>
        </authorList>
    </citation>
    <scope>NUCLEOTIDE SEQUENCE [LARGE SCALE GENOMIC DNA]</scope>
    <source>
        <strain evidence="3 4">M3</strain>
    </source>
</reference>
<evidence type="ECO:0000313" key="3">
    <source>
        <dbReference type="EMBL" id="MEQ6356543.1"/>
    </source>
</evidence>
<evidence type="ECO:0000313" key="4">
    <source>
        <dbReference type="Proteomes" id="UP001478862"/>
    </source>
</evidence>
<accession>A0ABV1MVL0</accession>